<sequence length="742" mass="79937">MLVKRSGSADKPKGPGAPPRVLRVALPVPLPQSFDYLAGTADGALPGCRVRVPFGSGERIGIVTGPGGPADGPAVLKPVHEVLDREPVFDSELWRTLSWAAAYYHFPLGEVLNAALPAPLRAGEPWPTLEEPGLAITAAGRDAFAAKPLRAGPGRDVLAALEAGPMPTSALRQQLGRGGSAAMRRLLQRGWIGATSLPPSRPARPVLAGPPLHPEQQAVITAIEGCAEGYSGHLLEGITGSGKTEVYLRLIDAALERGRQALVLVPEIALTPQTLRRFRERLAAPVLPLHSGLGERERARAWAQARSGQPCVVLGTRSAIFTPLPRAGLIVVDEEHDGSYKQGDGFRYHARDLALVRGKALDVPVLLGSATPSLETLALAAEGRLRHHRLIERRGLAKPPLLRLLDLRNQRLVGGLAPTAVQALRDTLARGEQALVFRNRRGFAPALGCAQCGHVWECPRCDRPYTLHRQPPGLICHHCGGRARMPSSCPSCSSTALGGRGLGTERIEAELAEVFPKQRILRIDRDSMRAAGRLDATLAEIETGGPAILVGTQLLAKGHDWPALSLVVIADADSGLLSPDFRAPEHLAQLLTQVAGRAGRGDRPGTVLVQTRQPQHPFWSRWLGGGYRAVADAELRERREGGLPPFQHQALLAAEARDPRALDVFFAAVMALPGEREGVGLIGPLPAPMPRRAGHHRRQLLLECTTRAPLHRLLSGWMPRLYALPQARRVRWSLDVDPLDLY</sequence>
<dbReference type="Gene3D" id="3.40.50.300">
    <property type="entry name" value="P-loop containing nucleotide triphosphate hydrolases"/>
    <property type="match status" value="2"/>
</dbReference>
<dbReference type="GO" id="GO:0043138">
    <property type="term" value="F:3'-5' DNA helicase activity"/>
    <property type="evidence" value="ECO:0007669"/>
    <property type="project" value="UniProtKB-EC"/>
</dbReference>
<dbReference type="Pfam" id="PF00270">
    <property type="entry name" value="DEAD"/>
    <property type="match status" value="1"/>
</dbReference>
<feature type="domain" description="Helicase ATP-binding" evidence="14">
    <location>
        <begin position="224"/>
        <end position="390"/>
    </location>
</feature>
<evidence type="ECO:0000256" key="8">
    <source>
        <dbReference type="ARBA" id="ARBA00022840"/>
    </source>
</evidence>
<comment type="cofactor">
    <cofactor evidence="12">
        <name>Zn(2+)</name>
        <dbReference type="ChEBI" id="CHEBI:29105"/>
    </cofactor>
    <text evidence="12">Binds 2 zinc ions per subunit.</text>
</comment>
<dbReference type="SMART" id="SM00490">
    <property type="entry name" value="HELICc"/>
    <property type="match status" value="1"/>
</dbReference>
<dbReference type="GO" id="GO:0006270">
    <property type="term" value="P:DNA replication initiation"/>
    <property type="evidence" value="ECO:0007669"/>
    <property type="project" value="TreeGrafter"/>
</dbReference>
<dbReference type="GO" id="GO:0006302">
    <property type="term" value="P:double-strand break repair"/>
    <property type="evidence" value="ECO:0007669"/>
    <property type="project" value="InterPro"/>
</dbReference>
<evidence type="ECO:0000256" key="7">
    <source>
        <dbReference type="ARBA" id="ARBA00022833"/>
    </source>
</evidence>
<keyword evidence="1 12" id="KW-0639">Primosome</keyword>
<feature type="binding site" evidence="12">
    <location>
        <position position="476"/>
    </location>
    <ligand>
        <name>Zn(2+)</name>
        <dbReference type="ChEBI" id="CHEBI:29105"/>
        <label>2</label>
    </ligand>
</feature>
<keyword evidence="2 12" id="KW-0235">DNA replication</keyword>
<gene>
    <name evidence="12" type="primary">priA</name>
    <name evidence="15" type="ORF">EDC25_10942</name>
</gene>
<evidence type="ECO:0000256" key="5">
    <source>
        <dbReference type="ARBA" id="ARBA00022801"/>
    </source>
</evidence>
<comment type="catalytic activity">
    <reaction evidence="11 12">
        <text>ATP + H2O = ADP + phosphate + H(+)</text>
        <dbReference type="Rhea" id="RHEA:13065"/>
        <dbReference type="ChEBI" id="CHEBI:15377"/>
        <dbReference type="ChEBI" id="CHEBI:15378"/>
        <dbReference type="ChEBI" id="CHEBI:30616"/>
        <dbReference type="ChEBI" id="CHEBI:43474"/>
        <dbReference type="ChEBI" id="CHEBI:456216"/>
        <dbReference type="EC" id="5.6.2.4"/>
    </reaction>
</comment>
<comment type="subunit">
    <text evidence="12">Component of the replication restart primosome.</text>
</comment>
<dbReference type="NCBIfam" id="NF004067">
    <property type="entry name" value="PRK05580.1-4"/>
    <property type="match status" value="1"/>
</dbReference>
<feature type="binding site" evidence="12">
    <location>
        <position position="492"/>
    </location>
    <ligand>
        <name>Zn(2+)</name>
        <dbReference type="ChEBI" id="CHEBI:29105"/>
        <label>1</label>
    </ligand>
</feature>
<evidence type="ECO:0000256" key="6">
    <source>
        <dbReference type="ARBA" id="ARBA00022806"/>
    </source>
</evidence>
<evidence type="ECO:0000256" key="9">
    <source>
        <dbReference type="ARBA" id="ARBA00023125"/>
    </source>
</evidence>
<evidence type="ECO:0000313" key="16">
    <source>
        <dbReference type="Proteomes" id="UP000294599"/>
    </source>
</evidence>
<dbReference type="OrthoDB" id="9759544at2"/>
<feature type="binding site" evidence="12">
    <location>
        <position position="458"/>
    </location>
    <ligand>
        <name>Zn(2+)</name>
        <dbReference type="ChEBI" id="CHEBI:29105"/>
        <label>2</label>
    </ligand>
</feature>
<comment type="catalytic activity">
    <reaction evidence="12">
        <text>Couples ATP hydrolysis with the unwinding of duplex DNA by translocating in the 3'-5' direction.</text>
        <dbReference type="EC" id="5.6.2.4"/>
    </reaction>
</comment>
<evidence type="ECO:0000256" key="3">
    <source>
        <dbReference type="ARBA" id="ARBA00022723"/>
    </source>
</evidence>
<keyword evidence="6 12" id="KW-0347">Helicase</keyword>
<dbReference type="HAMAP" id="MF_00983">
    <property type="entry name" value="PriA"/>
    <property type="match status" value="1"/>
</dbReference>
<keyword evidence="5 12" id="KW-0378">Hydrolase</keyword>
<dbReference type="InterPro" id="IPR011545">
    <property type="entry name" value="DEAD/DEAH_box_helicase_dom"/>
</dbReference>
<dbReference type="AlphaFoldDB" id="A0A4V3UUA9"/>
<keyword evidence="4 12" id="KW-0547">Nucleotide-binding</keyword>
<dbReference type="PROSITE" id="PS51192">
    <property type="entry name" value="HELICASE_ATP_BIND_1"/>
    <property type="match status" value="1"/>
</dbReference>
<dbReference type="FunFam" id="3.40.1440.60:FF:000001">
    <property type="entry name" value="Primosomal protein N"/>
    <property type="match status" value="1"/>
</dbReference>
<dbReference type="Pfam" id="PF18074">
    <property type="entry name" value="PriA_C"/>
    <property type="match status" value="1"/>
</dbReference>
<dbReference type="SUPFAM" id="SSF52540">
    <property type="entry name" value="P-loop containing nucleoside triphosphate hydrolases"/>
    <property type="match status" value="2"/>
</dbReference>
<feature type="binding site" evidence="12">
    <location>
        <position position="479"/>
    </location>
    <ligand>
        <name>Zn(2+)</name>
        <dbReference type="ChEBI" id="CHEBI:29105"/>
        <label>2</label>
    </ligand>
</feature>
<dbReference type="GO" id="GO:0006310">
    <property type="term" value="P:DNA recombination"/>
    <property type="evidence" value="ECO:0007669"/>
    <property type="project" value="InterPro"/>
</dbReference>
<dbReference type="InterPro" id="IPR014001">
    <property type="entry name" value="Helicase_ATP-bd"/>
</dbReference>
<evidence type="ECO:0000256" key="12">
    <source>
        <dbReference type="HAMAP-Rule" id="MF_00983"/>
    </source>
</evidence>
<evidence type="ECO:0000256" key="1">
    <source>
        <dbReference type="ARBA" id="ARBA00022515"/>
    </source>
</evidence>
<reference evidence="15 16" key="1">
    <citation type="submission" date="2019-03" db="EMBL/GenBank/DDBJ databases">
        <title>Genomic Encyclopedia of Type Strains, Phase IV (KMG-IV): sequencing the most valuable type-strain genomes for metagenomic binning, comparative biology and taxonomic classification.</title>
        <authorList>
            <person name="Goeker M."/>
        </authorList>
    </citation>
    <scope>NUCLEOTIDE SEQUENCE [LARGE SCALE GENOMIC DNA]</scope>
    <source>
        <strain evidence="15 16">DSM 21944</strain>
    </source>
</reference>
<dbReference type="SMART" id="SM00487">
    <property type="entry name" value="DEXDc"/>
    <property type="match status" value="1"/>
</dbReference>
<feature type="binding site" evidence="12">
    <location>
        <position position="489"/>
    </location>
    <ligand>
        <name>Zn(2+)</name>
        <dbReference type="ChEBI" id="CHEBI:29105"/>
        <label>1</label>
    </ligand>
</feature>
<dbReference type="InterPro" id="IPR040498">
    <property type="entry name" value="PriA_CRR"/>
</dbReference>
<feature type="region of interest" description="Disordered" evidence="13">
    <location>
        <begin position="1"/>
        <end position="20"/>
    </location>
</feature>
<proteinExistence type="inferred from homology"/>
<protein>
    <recommendedName>
        <fullName evidence="12">Replication restart protein PriA</fullName>
    </recommendedName>
    <alternativeName>
        <fullName evidence="12">ATP-dependent DNA helicase PriA</fullName>
        <ecNumber evidence="12">5.6.2.4</ecNumber>
    </alternativeName>
    <alternativeName>
        <fullName evidence="12">DNA 3'-5' helicase PriA</fullName>
    </alternativeName>
</protein>
<dbReference type="GO" id="GO:0006269">
    <property type="term" value="P:DNA replication, synthesis of primer"/>
    <property type="evidence" value="ECO:0007669"/>
    <property type="project" value="UniProtKB-KW"/>
</dbReference>
<dbReference type="PANTHER" id="PTHR30580">
    <property type="entry name" value="PRIMOSOMAL PROTEIN N"/>
    <property type="match status" value="1"/>
</dbReference>
<evidence type="ECO:0000256" key="4">
    <source>
        <dbReference type="ARBA" id="ARBA00022741"/>
    </source>
</evidence>
<accession>A0A4V3UUA9</accession>
<dbReference type="Gene3D" id="3.40.1440.60">
    <property type="entry name" value="PriA, 3(prime) DNA-binding domain"/>
    <property type="match status" value="1"/>
</dbReference>
<dbReference type="GO" id="GO:1990077">
    <property type="term" value="C:primosome complex"/>
    <property type="evidence" value="ECO:0007669"/>
    <property type="project" value="UniProtKB-UniRule"/>
</dbReference>
<evidence type="ECO:0000256" key="10">
    <source>
        <dbReference type="ARBA" id="ARBA00023235"/>
    </source>
</evidence>
<dbReference type="CDD" id="cd17929">
    <property type="entry name" value="DEXHc_priA"/>
    <property type="match status" value="1"/>
</dbReference>
<evidence type="ECO:0000256" key="2">
    <source>
        <dbReference type="ARBA" id="ARBA00022705"/>
    </source>
</evidence>
<keyword evidence="9 12" id="KW-0238">DNA-binding</keyword>
<dbReference type="InterPro" id="IPR027417">
    <property type="entry name" value="P-loop_NTPase"/>
</dbReference>
<dbReference type="EMBL" id="SMAF01000009">
    <property type="protein sequence ID" value="TCS98189.1"/>
    <property type="molecule type" value="Genomic_DNA"/>
</dbReference>
<evidence type="ECO:0000259" key="14">
    <source>
        <dbReference type="PROSITE" id="PS51192"/>
    </source>
</evidence>
<dbReference type="InterPro" id="IPR041236">
    <property type="entry name" value="PriA_C"/>
</dbReference>
<comment type="caution">
    <text evidence="15">The sequence shown here is derived from an EMBL/GenBank/DDBJ whole genome shotgun (WGS) entry which is preliminary data.</text>
</comment>
<evidence type="ECO:0000256" key="11">
    <source>
        <dbReference type="ARBA" id="ARBA00048988"/>
    </source>
</evidence>
<dbReference type="FunFam" id="3.40.50.300:FF:000489">
    <property type="entry name" value="Primosome assembly protein PriA"/>
    <property type="match status" value="1"/>
</dbReference>
<dbReference type="PANTHER" id="PTHR30580:SF0">
    <property type="entry name" value="PRIMOSOMAL PROTEIN N"/>
    <property type="match status" value="1"/>
</dbReference>
<feature type="binding site" evidence="12">
    <location>
        <position position="452"/>
    </location>
    <ligand>
        <name>Zn(2+)</name>
        <dbReference type="ChEBI" id="CHEBI:29105"/>
        <label>1</label>
    </ligand>
</feature>
<comment type="function">
    <text evidence="12">Initiates the restart of stalled replication forks, which reloads the replicative helicase on sites other than the origin of replication. Recognizes and binds to abandoned replication forks and remodels them to uncover a helicase loading site. Promotes assembly of the primosome at these replication forks.</text>
</comment>
<dbReference type="InterPro" id="IPR042115">
    <property type="entry name" value="PriA_3primeBD_sf"/>
</dbReference>
<comment type="similarity">
    <text evidence="12">Belongs to the helicase family. PriA subfamily.</text>
</comment>
<keyword evidence="3 12" id="KW-0479">Metal-binding</keyword>
<dbReference type="Pfam" id="PF18319">
    <property type="entry name" value="Zn_ribbon_PriA"/>
    <property type="match status" value="1"/>
</dbReference>
<dbReference type="RefSeq" id="WP_123520722.1">
    <property type="nucleotide sequence ID" value="NZ_JBHLWF010000086.1"/>
</dbReference>
<organism evidence="15 16">
    <name type="scientific">Pseudofulvimonas gallinarii</name>
    <dbReference type="NCBI Taxonomy" id="634155"/>
    <lineage>
        <taxon>Bacteria</taxon>
        <taxon>Pseudomonadati</taxon>
        <taxon>Pseudomonadota</taxon>
        <taxon>Gammaproteobacteria</taxon>
        <taxon>Lysobacterales</taxon>
        <taxon>Rhodanobacteraceae</taxon>
        <taxon>Pseudofulvimonas</taxon>
    </lineage>
</organism>
<evidence type="ECO:0000256" key="13">
    <source>
        <dbReference type="SAM" id="MobiDB-lite"/>
    </source>
</evidence>
<dbReference type="InterPro" id="IPR001650">
    <property type="entry name" value="Helicase_C-like"/>
</dbReference>
<dbReference type="EC" id="5.6.2.4" evidence="12"/>
<dbReference type="GO" id="GO:0005524">
    <property type="term" value="F:ATP binding"/>
    <property type="evidence" value="ECO:0007669"/>
    <property type="project" value="UniProtKB-UniRule"/>
</dbReference>
<keyword evidence="16" id="KW-1185">Reference proteome</keyword>
<keyword evidence="8 12" id="KW-0067">ATP-binding</keyword>
<keyword evidence="7 12" id="KW-0862">Zinc</keyword>
<dbReference type="InterPro" id="IPR041222">
    <property type="entry name" value="PriA_3primeBD"/>
</dbReference>
<feature type="binding site" evidence="12">
    <location>
        <position position="461"/>
    </location>
    <ligand>
        <name>Zn(2+)</name>
        <dbReference type="ChEBI" id="CHEBI:29105"/>
        <label>2</label>
    </ligand>
</feature>
<dbReference type="Pfam" id="PF17764">
    <property type="entry name" value="PriA_3primeBD"/>
    <property type="match status" value="1"/>
</dbReference>
<feature type="binding site" evidence="12">
    <location>
        <position position="449"/>
    </location>
    <ligand>
        <name>Zn(2+)</name>
        <dbReference type="ChEBI" id="CHEBI:29105"/>
        <label>1</label>
    </ligand>
</feature>
<dbReference type="GO" id="GO:0016887">
    <property type="term" value="F:ATP hydrolysis activity"/>
    <property type="evidence" value="ECO:0007669"/>
    <property type="project" value="RHEA"/>
</dbReference>
<dbReference type="InterPro" id="IPR005259">
    <property type="entry name" value="PriA"/>
</dbReference>
<dbReference type="GO" id="GO:0008270">
    <property type="term" value="F:zinc ion binding"/>
    <property type="evidence" value="ECO:0007669"/>
    <property type="project" value="UniProtKB-UniRule"/>
</dbReference>
<dbReference type="GO" id="GO:0003677">
    <property type="term" value="F:DNA binding"/>
    <property type="evidence" value="ECO:0007669"/>
    <property type="project" value="UniProtKB-UniRule"/>
</dbReference>
<name>A0A4V3UUA9_9GAMM</name>
<keyword evidence="10 12" id="KW-0413">Isomerase</keyword>
<dbReference type="NCBIfam" id="TIGR00595">
    <property type="entry name" value="priA"/>
    <property type="match status" value="1"/>
</dbReference>
<evidence type="ECO:0000313" key="15">
    <source>
        <dbReference type="EMBL" id="TCS98189.1"/>
    </source>
</evidence>
<dbReference type="Proteomes" id="UP000294599">
    <property type="component" value="Unassembled WGS sequence"/>
</dbReference>